<dbReference type="InParanoid" id="Q6C5L0"/>
<dbReference type="VEuPathDB" id="FungiDB:YALI0_E17149g"/>
<feature type="coiled-coil region" evidence="1">
    <location>
        <begin position="158"/>
        <end position="185"/>
    </location>
</feature>
<dbReference type="GO" id="GO:0042790">
    <property type="term" value="P:nucleolar large rRNA transcription by RNA polymerase I"/>
    <property type="evidence" value="ECO:0000318"/>
    <property type="project" value="GO_Central"/>
</dbReference>
<dbReference type="PANTHER" id="PTHR28054:SF1">
    <property type="entry name" value="RNA POLYMERASE I-SPECIFIC TRANSCRIPTION INITIATION FACTOR RRN10"/>
    <property type="match status" value="1"/>
</dbReference>
<organism evidence="3 4">
    <name type="scientific">Yarrowia lipolytica (strain CLIB 122 / E 150)</name>
    <name type="common">Yeast</name>
    <name type="synonym">Candida lipolytica</name>
    <dbReference type="NCBI Taxonomy" id="284591"/>
    <lineage>
        <taxon>Eukaryota</taxon>
        <taxon>Fungi</taxon>
        <taxon>Dikarya</taxon>
        <taxon>Ascomycota</taxon>
        <taxon>Saccharomycotina</taxon>
        <taxon>Dipodascomycetes</taxon>
        <taxon>Dipodascales</taxon>
        <taxon>Dipodascales incertae sedis</taxon>
        <taxon>Yarrowia</taxon>
    </lineage>
</organism>
<feature type="coiled-coil region" evidence="1">
    <location>
        <begin position="107"/>
        <end position="134"/>
    </location>
</feature>
<feature type="compositionally biased region" description="Basic and acidic residues" evidence="2">
    <location>
        <begin position="1"/>
        <end position="15"/>
    </location>
</feature>
<dbReference type="STRING" id="284591.Q6C5L0"/>
<evidence type="ECO:0000313" key="3">
    <source>
        <dbReference type="EMBL" id="CAG79645.1"/>
    </source>
</evidence>
<keyword evidence="1" id="KW-0175">Coiled coil</keyword>
<dbReference type="Proteomes" id="UP000001300">
    <property type="component" value="Chromosome E"/>
</dbReference>
<dbReference type="HOGENOM" id="CLU_552319_0_0_1"/>
<proteinExistence type="predicted"/>
<evidence type="ECO:0000256" key="1">
    <source>
        <dbReference type="SAM" id="Coils"/>
    </source>
</evidence>
<feature type="compositionally biased region" description="Low complexity" evidence="2">
    <location>
        <begin position="40"/>
        <end position="50"/>
    </location>
</feature>
<keyword evidence="4" id="KW-1185">Reference proteome</keyword>
<dbReference type="OrthoDB" id="2565191at2759"/>
<accession>Q6C5L0</accession>
<protein>
    <submittedName>
        <fullName evidence="3">YALI0E17149p</fullName>
    </submittedName>
</protein>
<dbReference type="InterPro" id="IPR022793">
    <property type="entry name" value="Rrn10"/>
</dbReference>
<gene>
    <name evidence="3" type="ORF">YALI0_E17149g</name>
</gene>
<dbReference type="EMBL" id="CR382131">
    <property type="protein sequence ID" value="CAG79645.1"/>
    <property type="molecule type" value="Genomic_DNA"/>
</dbReference>
<dbReference type="GO" id="GO:0000500">
    <property type="term" value="C:RNA polymerase I upstream activating factor complex"/>
    <property type="evidence" value="ECO:0000318"/>
    <property type="project" value="GO_Central"/>
</dbReference>
<evidence type="ECO:0000256" key="2">
    <source>
        <dbReference type="SAM" id="MobiDB-lite"/>
    </source>
</evidence>
<dbReference type="GO" id="GO:0001165">
    <property type="term" value="F:RNA polymerase I cis-regulatory region sequence-specific DNA binding"/>
    <property type="evidence" value="ECO:0000318"/>
    <property type="project" value="GO_Central"/>
</dbReference>
<dbReference type="AlphaFoldDB" id="Q6C5L0"/>
<feature type="region of interest" description="Disordered" evidence="2">
    <location>
        <begin position="1"/>
        <end position="92"/>
    </location>
</feature>
<dbReference type="PANTHER" id="PTHR28054">
    <property type="entry name" value="RNA POLYMERASE I-SPECIFIC TRANSCRIPTION INITIATION FACTOR RRN10"/>
    <property type="match status" value="1"/>
</dbReference>
<name>Q6C5L0_YARLI</name>
<reference evidence="3 4" key="1">
    <citation type="journal article" date="2004" name="Nature">
        <title>Genome evolution in yeasts.</title>
        <authorList>
            <consortium name="Genolevures"/>
            <person name="Dujon B."/>
            <person name="Sherman D."/>
            <person name="Fischer G."/>
            <person name="Durrens P."/>
            <person name="Casaregola S."/>
            <person name="Lafontaine I."/>
            <person name="de Montigny J."/>
            <person name="Marck C."/>
            <person name="Neuveglise C."/>
            <person name="Talla E."/>
            <person name="Goffard N."/>
            <person name="Frangeul L."/>
            <person name="Aigle M."/>
            <person name="Anthouard V."/>
            <person name="Babour A."/>
            <person name="Barbe V."/>
            <person name="Barnay S."/>
            <person name="Blanchin S."/>
            <person name="Beckerich J.M."/>
            <person name="Beyne E."/>
            <person name="Bleykasten C."/>
            <person name="Boisrame A."/>
            <person name="Boyer J."/>
            <person name="Cattolico L."/>
            <person name="Confanioleri F."/>
            <person name="de Daruvar A."/>
            <person name="Despons L."/>
            <person name="Fabre E."/>
            <person name="Fairhead C."/>
            <person name="Ferry-Dumazet H."/>
            <person name="Groppi A."/>
            <person name="Hantraye F."/>
            <person name="Hennequin C."/>
            <person name="Jauniaux N."/>
            <person name="Joyet P."/>
            <person name="Kachouri R."/>
            <person name="Kerrest A."/>
            <person name="Koszul R."/>
            <person name="Lemaire M."/>
            <person name="Lesur I."/>
            <person name="Ma L."/>
            <person name="Muller H."/>
            <person name="Nicaud J.M."/>
            <person name="Nikolski M."/>
            <person name="Oztas S."/>
            <person name="Ozier-Kalogeropoulos O."/>
            <person name="Pellenz S."/>
            <person name="Potier S."/>
            <person name="Richard G.F."/>
            <person name="Straub M.L."/>
            <person name="Suleau A."/>
            <person name="Swennene D."/>
            <person name="Tekaia F."/>
            <person name="Wesolowski-Louvel M."/>
            <person name="Westhof E."/>
            <person name="Wirth B."/>
            <person name="Zeniou-Meyer M."/>
            <person name="Zivanovic I."/>
            <person name="Bolotin-Fukuhara M."/>
            <person name="Thierry A."/>
            <person name="Bouchier C."/>
            <person name="Caudron B."/>
            <person name="Scarpelli C."/>
            <person name="Gaillardin C."/>
            <person name="Weissenbach J."/>
            <person name="Wincker P."/>
            <person name="Souciet J.L."/>
        </authorList>
    </citation>
    <scope>NUCLEOTIDE SEQUENCE [LARGE SCALE GENOMIC DNA]</scope>
    <source>
        <strain evidence="4">CLIB 122 / E 150</strain>
    </source>
</reference>
<evidence type="ECO:0000313" key="4">
    <source>
        <dbReference type="Proteomes" id="UP000001300"/>
    </source>
</evidence>
<sequence length="494" mass="56789">MTRRNDRSTSFHGRADGPGCTRAPTTQQAREGPQEGGQGQTSSSQEPPQSVRQRDSGGQQPVEILSHNDSDGNNDSDTARTTNETDGCLPGLSLGMMERLAVEGRRQAKLLERKQQLEASKKKFEAKVEADKRRKAEHGRLARIREEEKLQKRVDVSRTRAEARKKKQQQQLLRLQKRMQEKLYKEEQAEEIKFKKLEDMRVKQEKAKIAKREAWARKRLAQNIVQTYEKPLFRGRPGTLNHEKLHNLEQHRNRARRPPPFDPDEEAEIYKSVRRYITPNIKQPGGYVTLTPTVLERATQLLTNQNLRQVVASPRRVIDKAGEIVSRSYNNTNFFINRLHEKRMDEDMADWLTLKRQAEKPGPFTPNVYSCVNGQYSYDDPPSKWVPYAADDFFADLQEKSPRYFEEDGSMARVYETPPFPEPGPADALPQNQLLEQLHRYVSGYAHRNYPLLMGRMDESALLGMGVVVEEKIKSMLGKNGDLFYAVKEGTDKV</sequence>